<accession>A0A0V9UFS2</accession>
<keyword evidence="1" id="KW-0472">Membrane</keyword>
<evidence type="ECO:0000313" key="3">
    <source>
        <dbReference type="Proteomes" id="UP000053060"/>
    </source>
</evidence>
<organism evidence="2 3">
    <name type="scientific">Rhodococcus pyridinivorans KG-16</name>
    <dbReference type="NCBI Taxonomy" id="1441730"/>
    <lineage>
        <taxon>Bacteria</taxon>
        <taxon>Bacillati</taxon>
        <taxon>Actinomycetota</taxon>
        <taxon>Actinomycetes</taxon>
        <taxon>Mycobacteriales</taxon>
        <taxon>Nocardiaceae</taxon>
        <taxon>Rhodococcus</taxon>
    </lineage>
</organism>
<reference evidence="2 3" key="2">
    <citation type="journal article" date="2016" name="Genome Announc.">
        <title>Draft Genome Sequence of a Versatile Hydrocarbon-Degrading Bacterium, Rhodococcus pyridinivorans Strain KG-16, Collected from Oil Fields in India.</title>
        <authorList>
            <person name="Aggarwal R.K."/>
            <person name="Dawar C."/>
            <person name="Phanindranath R."/>
            <person name="Mutnuri L."/>
            <person name="Dayal A.M."/>
        </authorList>
    </citation>
    <scope>NUCLEOTIDE SEQUENCE [LARGE SCALE GENOMIC DNA]</scope>
    <source>
        <strain evidence="2 3">KG-16</strain>
    </source>
</reference>
<dbReference type="GeneID" id="86864220"/>
<comment type="caution">
    <text evidence="2">The sequence shown here is derived from an EMBL/GenBank/DDBJ whole genome shotgun (WGS) entry which is preliminary data.</text>
</comment>
<dbReference type="PATRIC" id="fig|1441730.3.peg.4305"/>
<evidence type="ECO:0000256" key="1">
    <source>
        <dbReference type="SAM" id="Phobius"/>
    </source>
</evidence>
<feature type="transmembrane region" description="Helical" evidence="1">
    <location>
        <begin position="78"/>
        <end position="102"/>
    </location>
</feature>
<name>A0A0V9UFS2_9NOCA</name>
<keyword evidence="1" id="KW-0812">Transmembrane</keyword>
<protein>
    <submittedName>
        <fullName evidence="2">Membrane protein</fullName>
    </submittedName>
</protein>
<dbReference type="RefSeq" id="WP_060653526.1">
    <property type="nucleotide sequence ID" value="NZ_AZXY01000012.1"/>
</dbReference>
<dbReference type="Proteomes" id="UP000053060">
    <property type="component" value="Unassembled WGS sequence"/>
</dbReference>
<keyword evidence="1" id="KW-1133">Transmembrane helix</keyword>
<dbReference type="EMBL" id="AZXY01000012">
    <property type="protein sequence ID" value="KSZ56807.1"/>
    <property type="molecule type" value="Genomic_DNA"/>
</dbReference>
<dbReference type="AlphaFoldDB" id="A0A0V9UFS2"/>
<evidence type="ECO:0000313" key="2">
    <source>
        <dbReference type="EMBL" id="KSZ56807.1"/>
    </source>
</evidence>
<feature type="transmembrane region" description="Helical" evidence="1">
    <location>
        <begin position="122"/>
        <end position="140"/>
    </location>
</feature>
<dbReference type="InterPro" id="IPR021517">
    <property type="entry name" value="DUF3180"/>
</dbReference>
<feature type="transmembrane region" description="Helical" evidence="1">
    <location>
        <begin position="7"/>
        <end position="25"/>
    </location>
</feature>
<proteinExistence type="predicted"/>
<dbReference type="Pfam" id="PF11377">
    <property type="entry name" value="DUF3180"/>
    <property type="match status" value="1"/>
</dbReference>
<gene>
    <name evidence="2" type="ORF">Z045_20545</name>
</gene>
<reference evidence="3" key="1">
    <citation type="submission" date="2015-01" db="EMBL/GenBank/DDBJ databases">
        <title>Draft genome sequence of Rhodococcus pyridinivorans strain KG-16, a hydrocarbon-degrading bacterium.</title>
        <authorList>
            <person name="Aggarwal R.K."/>
            <person name="Dawar C."/>
        </authorList>
    </citation>
    <scope>NUCLEOTIDE SEQUENCE [LARGE SCALE GENOMIC DNA]</scope>
    <source>
        <strain evidence="3">KG-16</strain>
    </source>
</reference>
<feature type="transmembrane region" description="Helical" evidence="1">
    <location>
        <begin position="37"/>
        <end position="57"/>
    </location>
</feature>
<sequence length="158" mass="16537">MLKQTRIRDLLALAVLAAIVAWLLVRTMYGSLPPIPVYAGASLYPVAIIEVILAFMIRSRVGKHEIGEGPGRLHPITAARAVALAKASALVGAASAGVWVGFLLYLVPQRGVVQAATDDTSGVLVGALAGIALAAAALWLEYCCRTPEDPDEPNEPAL</sequence>